<sequence>MGEIEKRAGMEPTPLWKYIPSAALLSIGLIFWDIQMVLSIALMAIGIASLAIPTQNYPKDIDSWKIAPFTQADKNYAVMHTVIPAAAFAGNIFIEDSPLGLPPLVSSIGLGVAFGVSTVFAVTRTTAVYRRKTREHVELILRNSSLEEVTTSDLDALDHPEPRILGRALLAHGAIDGTRVMARQLAKVLDWSVEQVHEVARPLDKHGITSRSTIMSGGDPAKIYVELTEKGVVLLSELHRGR</sequence>
<keyword evidence="1" id="KW-1133">Transmembrane helix</keyword>
<dbReference type="eggNOG" id="COG4190">
    <property type="taxonomic scope" value="Bacteria"/>
</dbReference>
<accession>C8NQN7</accession>
<feature type="transmembrane region" description="Helical" evidence="1">
    <location>
        <begin position="76"/>
        <end position="94"/>
    </location>
</feature>
<protein>
    <submittedName>
        <fullName evidence="2">Uncharacterized protein</fullName>
    </submittedName>
</protein>
<feature type="transmembrane region" description="Helical" evidence="1">
    <location>
        <begin position="38"/>
        <end position="55"/>
    </location>
</feature>
<dbReference type="STRING" id="196164.gene:10742705"/>
<feature type="transmembrane region" description="Helical" evidence="1">
    <location>
        <begin position="100"/>
        <end position="122"/>
    </location>
</feature>
<keyword evidence="1" id="KW-0472">Membrane</keyword>
<evidence type="ECO:0000256" key="1">
    <source>
        <dbReference type="SAM" id="Phobius"/>
    </source>
</evidence>
<dbReference type="HOGENOM" id="CLU_1132105_0_0_11"/>
<dbReference type="EMBL" id="BA000035">
    <property type="protein sequence ID" value="BAC19084.1"/>
    <property type="molecule type" value="Genomic_DNA"/>
</dbReference>
<dbReference type="Proteomes" id="UP000001409">
    <property type="component" value="Chromosome"/>
</dbReference>
<dbReference type="InterPro" id="IPR036390">
    <property type="entry name" value="WH_DNA-bd_sf"/>
</dbReference>
<evidence type="ECO:0000313" key="2">
    <source>
        <dbReference type="EMBL" id="BAC19084.1"/>
    </source>
</evidence>
<accession>Q8FN73</accession>
<dbReference type="OrthoDB" id="4402748at2"/>
<organism evidence="2 3">
    <name type="scientific">Corynebacterium efficiens (strain DSM 44549 / YS-314 / AJ 12310 / JCM 11189 / NBRC 100395)</name>
    <dbReference type="NCBI Taxonomy" id="196164"/>
    <lineage>
        <taxon>Bacteria</taxon>
        <taxon>Bacillati</taxon>
        <taxon>Actinomycetota</taxon>
        <taxon>Actinomycetes</taxon>
        <taxon>Mycobacteriales</taxon>
        <taxon>Corynebacteriaceae</taxon>
        <taxon>Corynebacterium</taxon>
    </lineage>
</organism>
<evidence type="ECO:0000313" key="3">
    <source>
        <dbReference type="Proteomes" id="UP000001409"/>
    </source>
</evidence>
<dbReference type="AlphaFoldDB" id="Q8FN73"/>
<proteinExistence type="predicted"/>
<keyword evidence="1" id="KW-0812">Transmembrane</keyword>
<keyword evidence="3" id="KW-1185">Reference proteome</keyword>
<dbReference type="RefSeq" id="WP_006768278.1">
    <property type="nucleotide sequence ID" value="NC_004369.1"/>
</dbReference>
<reference evidence="2 3" key="1">
    <citation type="journal article" date="2003" name="Genome Res.">
        <title>Comparative complete genome sequence analysis of the amino acid replacements responsible for the thermostability of Corynebacterium efficiens.</title>
        <authorList>
            <person name="Nishio Y."/>
            <person name="Nakamura Y."/>
            <person name="Kawarabayasi Y."/>
            <person name="Usuda Y."/>
            <person name="Kimura E."/>
            <person name="Sugimoto S."/>
            <person name="Matsui K."/>
            <person name="Yamagishi A."/>
            <person name="Kikuchi H."/>
            <person name="Ikeo K."/>
            <person name="Gojobori T."/>
        </authorList>
    </citation>
    <scope>NUCLEOTIDE SEQUENCE [LARGE SCALE GENOMIC DNA]</scope>
    <source>
        <strain evidence="3">DSM 44549 / YS-314 / AJ 12310 / JCM 11189 / NBRC 100395</strain>
    </source>
</reference>
<dbReference type="SUPFAM" id="SSF46785">
    <property type="entry name" value="Winged helix' DNA-binding domain"/>
    <property type="match status" value="1"/>
</dbReference>
<dbReference type="KEGG" id="cef:CE2274"/>
<name>Q8FN73_COREF</name>